<evidence type="ECO:0000256" key="1">
    <source>
        <dbReference type="SAM" id="MobiDB-lite"/>
    </source>
</evidence>
<dbReference type="AlphaFoldDB" id="A0A4Q7MWS7"/>
<reference evidence="2 3" key="1">
    <citation type="submission" date="2019-02" db="EMBL/GenBank/DDBJ databases">
        <title>Genomic Encyclopedia of Type Strains, Phase IV (KMG-IV): sequencing the most valuable type-strain genomes for metagenomic binning, comparative biology and taxonomic classification.</title>
        <authorList>
            <person name="Goeker M."/>
        </authorList>
    </citation>
    <scope>NUCLEOTIDE SEQUENCE [LARGE SCALE GENOMIC DNA]</scope>
    <source>
        <strain evidence="2 3">DSM 16618</strain>
    </source>
</reference>
<evidence type="ECO:0000313" key="3">
    <source>
        <dbReference type="Proteomes" id="UP000292039"/>
    </source>
</evidence>
<dbReference type="EMBL" id="SGWZ01000001">
    <property type="protein sequence ID" value="RZS73501.1"/>
    <property type="molecule type" value="Genomic_DNA"/>
</dbReference>
<evidence type="ECO:0000313" key="2">
    <source>
        <dbReference type="EMBL" id="RZS73501.1"/>
    </source>
</evidence>
<feature type="region of interest" description="Disordered" evidence="1">
    <location>
        <begin position="1"/>
        <end position="20"/>
    </location>
</feature>
<proteinExistence type="predicted"/>
<protein>
    <submittedName>
        <fullName evidence="2">Uncharacterized protein</fullName>
    </submittedName>
</protein>
<accession>A0A4Q7MWS7</accession>
<gene>
    <name evidence="2" type="ORF">EV679_0697</name>
</gene>
<name>A0A4Q7MWS7_9BURK</name>
<sequence length="79" mass="9023">MRRRVSGLLARPKPSHSRPFPLRQHLRALASQRSDTANAPREIPQRIVMTGFSVFPNEQQQAAPVFIKRLSLFLAKQAF</sequence>
<dbReference type="Proteomes" id="UP000292039">
    <property type="component" value="Unassembled WGS sequence"/>
</dbReference>
<organism evidence="2 3">
    <name type="scientific">Kerstersia gyiorum</name>
    <dbReference type="NCBI Taxonomy" id="206506"/>
    <lineage>
        <taxon>Bacteria</taxon>
        <taxon>Pseudomonadati</taxon>
        <taxon>Pseudomonadota</taxon>
        <taxon>Betaproteobacteria</taxon>
        <taxon>Burkholderiales</taxon>
        <taxon>Alcaligenaceae</taxon>
        <taxon>Kerstersia</taxon>
    </lineage>
</organism>
<comment type="caution">
    <text evidence="2">The sequence shown here is derived from an EMBL/GenBank/DDBJ whole genome shotgun (WGS) entry which is preliminary data.</text>
</comment>